<dbReference type="InterPro" id="IPR003783">
    <property type="entry name" value="Regulatory_RecX"/>
</dbReference>
<dbReference type="InterPro" id="IPR036388">
    <property type="entry name" value="WH-like_DNA-bd_sf"/>
</dbReference>
<feature type="compositionally biased region" description="Gly residues" evidence="5">
    <location>
        <begin position="53"/>
        <end position="64"/>
    </location>
</feature>
<keyword evidence="4" id="KW-0963">Cytoplasm</keyword>
<evidence type="ECO:0000256" key="3">
    <source>
        <dbReference type="ARBA" id="ARBA00018111"/>
    </source>
</evidence>
<evidence type="ECO:0000313" key="9">
    <source>
        <dbReference type="Proteomes" id="UP000054498"/>
    </source>
</evidence>
<dbReference type="InterPro" id="IPR053924">
    <property type="entry name" value="RecX_HTH_2nd"/>
</dbReference>
<sequence>MLRAGDSTTGAGLALLPNTSSVRDQHNALSGARLIDEISRGDAAGTLFSSDSIGGGGDASTSGGGREEDEAYRKALSRAMRLINFRERSSGELQGRLLEDGYDPRVVARVVLRMRELGLQDDDRFARMFARGRWRSSARAPAQIARELRQRGVGDHHIKAALEEVFGPGGRVQQARHGDDDEEEEEEDQEDVSPATARQDTNPFDELVQQAGRWAQLSEGDDIQKRSWDTIKRVMKEVGL</sequence>
<dbReference type="GeneID" id="25735149"/>
<evidence type="ECO:0000259" key="7">
    <source>
        <dbReference type="Pfam" id="PF21982"/>
    </source>
</evidence>
<dbReference type="HAMAP" id="MF_01114">
    <property type="entry name" value="RecX"/>
    <property type="match status" value="1"/>
</dbReference>
<dbReference type="Proteomes" id="UP000054498">
    <property type="component" value="Unassembled WGS sequence"/>
</dbReference>
<dbReference type="GO" id="GO:0006282">
    <property type="term" value="P:regulation of DNA repair"/>
    <property type="evidence" value="ECO:0007669"/>
    <property type="project" value="InterPro"/>
</dbReference>
<accession>A0A0D2K5R4</accession>
<dbReference type="AlphaFoldDB" id="A0A0D2K5R4"/>
<dbReference type="KEGG" id="mng:MNEG_2271"/>
<feature type="region of interest" description="Disordered" evidence="5">
    <location>
        <begin position="49"/>
        <end position="69"/>
    </location>
</feature>
<keyword evidence="9" id="KW-1185">Reference proteome</keyword>
<proteinExistence type="inferred from homology"/>
<evidence type="ECO:0000256" key="4">
    <source>
        <dbReference type="ARBA" id="ARBA00022490"/>
    </source>
</evidence>
<gene>
    <name evidence="8" type="ORF">MNEG_2271</name>
</gene>
<name>A0A0D2K5R4_9CHLO</name>
<organism evidence="8 9">
    <name type="scientific">Monoraphidium neglectum</name>
    <dbReference type="NCBI Taxonomy" id="145388"/>
    <lineage>
        <taxon>Eukaryota</taxon>
        <taxon>Viridiplantae</taxon>
        <taxon>Chlorophyta</taxon>
        <taxon>core chlorophytes</taxon>
        <taxon>Chlorophyceae</taxon>
        <taxon>CS clade</taxon>
        <taxon>Sphaeropleales</taxon>
        <taxon>Selenastraceae</taxon>
        <taxon>Monoraphidium</taxon>
    </lineage>
</organism>
<feature type="domain" description="RecX second three-helical" evidence="6">
    <location>
        <begin position="121"/>
        <end position="162"/>
    </location>
</feature>
<dbReference type="EMBL" id="KK100470">
    <property type="protein sequence ID" value="KIZ05683.1"/>
    <property type="molecule type" value="Genomic_DNA"/>
</dbReference>
<dbReference type="GO" id="GO:0005737">
    <property type="term" value="C:cytoplasm"/>
    <property type="evidence" value="ECO:0007669"/>
    <property type="project" value="UniProtKB-SubCell"/>
</dbReference>
<feature type="compositionally biased region" description="Acidic residues" evidence="5">
    <location>
        <begin position="180"/>
        <end position="191"/>
    </location>
</feature>
<comment type="similarity">
    <text evidence="2">Belongs to the RecX family.</text>
</comment>
<dbReference type="STRING" id="145388.A0A0D2K5R4"/>
<dbReference type="Pfam" id="PF21982">
    <property type="entry name" value="RecX_HTH1"/>
    <property type="match status" value="1"/>
</dbReference>
<dbReference type="InterPro" id="IPR053926">
    <property type="entry name" value="RecX_HTH_1st"/>
</dbReference>
<evidence type="ECO:0000259" key="6">
    <source>
        <dbReference type="Pfam" id="PF02631"/>
    </source>
</evidence>
<dbReference type="PANTHER" id="PTHR33602:SF1">
    <property type="entry name" value="REGULATORY PROTEIN RECX FAMILY PROTEIN"/>
    <property type="match status" value="1"/>
</dbReference>
<dbReference type="Pfam" id="PF02631">
    <property type="entry name" value="RecX_HTH2"/>
    <property type="match status" value="1"/>
</dbReference>
<dbReference type="PANTHER" id="PTHR33602">
    <property type="entry name" value="REGULATORY PROTEIN RECX FAMILY PROTEIN"/>
    <property type="match status" value="1"/>
</dbReference>
<feature type="domain" description="RecX first three-helical" evidence="7">
    <location>
        <begin position="75"/>
        <end position="113"/>
    </location>
</feature>
<feature type="region of interest" description="Disordered" evidence="5">
    <location>
        <begin position="164"/>
        <end position="206"/>
    </location>
</feature>
<evidence type="ECO:0000256" key="2">
    <source>
        <dbReference type="ARBA" id="ARBA00009695"/>
    </source>
</evidence>
<dbReference type="Gene3D" id="1.10.10.10">
    <property type="entry name" value="Winged helix-like DNA-binding domain superfamily/Winged helix DNA-binding domain"/>
    <property type="match status" value="2"/>
</dbReference>
<comment type="subcellular location">
    <subcellularLocation>
        <location evidence="1">Cytoplasm</location>
    </subcellularLocation>
</comment>
<dbReference type="OrthoDB" id="543346at2759"/>
<protein>
    <recommendedName>
        <fullName evidence="3">Regulatory protein RecX</fullName>
    </recommendedName>
</protein>
<evidence type="ECO:0000256" key="1">
    <source>
        <dbReference type="ARBA" id="ARBA00004496"/>
    </source>
</evidence>
<evidence type="ECO:0000256" key="5">
    <source>
        <dbReference type="SAM" id="MobiDB-lite"/>
    </source>
</evidence>
<dbReference type="RefSeq" id="XP_013904702.1">
    <property type="nucleotide sequence ID" value="XM_014049248.1"/>
</dbReference>
<evidence type="ECO:0000313" key="8">
    <source>
        <dbReference type="EMBL" id="KIZ05683.1"/>
    </source>
</evidence>
<reference evidence="8 9" key="1">
    <citation type="journal article" date="2013" name="BMC Genomics">
        <title>Reconstruction of the lipid metabolism for the microalga Monoraphidium neglectum from its genome sequence reveals characteristics suitable for biofuel production.</title>
        <authorList>
            <person name="Bogen C."/>
            <person name="Al-Dilaimi A."/>
            <person name="Albersmeier A."/>
            <person name="Wichmann J."/>
            <person name="Grundmann M."/>
            <person name="Rupp O."/>
            <person name="Lauersen K.J."/>
            <person name="Blifernez-Klassen O."/>
            <person name="Kalinowski J."/>
            <person name="Goesmann A."/>
            <person name="Mussgnug J.H."/>
            <person name="Kruse O."/>
        </authorList>
    </citation>
    <scope>NUCLEOTIDE SEQUENCE [LARGE SCALE GENOMIC DNA]</scope>
    <source>
        <strain evidence="8 9">SAG 48.87</strain>
    </source>
</reference>